<dbReference type="SUPFAM" id="SSF57756">
    <property type="entry name" value="Retrovirus zinc finger-like domains"/>
    <property type="match status" value="1"/>
</dbReference>
<dbReference type="InterPro" id="IPR036875">
    <property type="entry name" value="Znf_CCHC_sf"/>
</dbReference>
<reference evidence="3" key="1">
    <citation type="submission" date="2021-03" db="EMBL/GenBank/DDBJ databases">
        <title>Draft genome sequence of rust myrtle Austropuccinia psidii MF-1, a brazilian biotype.</title>
        <authorList>
            <person name="Quecine M.C."/>
            <person name="Pachon D.M.R."/>
            <person name="Bonatelli M.L."/>
            <person name="Correr F.H."/>
            <person name="Franceschini L.M."/>
            <person name="Leite T.F."/>
            <person name="Margarido G.R.A."/>
            <person name="Almeida C.A."/>
            <person name="Ferrarezi J.A."/>
            <person name="Labate C.A."/>
        </authorList>
    </citation>
    <scope>NUCLEOTIDE SEQUENCE</scope>
    <source>
        <strain evidence="3">MF-1</strain>
    </source>
</reference>
<keyword evidence="4" id="KW-1185">Reference proteome</keyword>
<protein>
    <recommendedName>
        <fullName evidence="5">CCHC-type domain-containing protein</fullName>
    </recommendedName>
</protein>
<evidence type="ECO:0000313" key="3">
    <source>
        <dbReference type="EMBL" id="MBW0467470.1"/>
    </source>
</evidence>
<dbReference type="EMBL" id="AVOT02001588">
    <property type="protein sequence ID" value="MBW0467470.1"/>
    <property type="molecule type" value="Genomic_DNA"/>
</dbReference>
<feature type="compositionally biased region" description="Basic and acidic residues" evidence="2">
    <location>
        <begin position="118"/>
        <end position="130"/>
    </location>
</feature>
<organism evidence="3 4">
    <name type="scientific">Austropuccinia psidii MF-1</name>
    <dbReference type="NCBI Taxonomy" id="1389203"/>
    <lineage>
        <taxon>Eukaryota</taxon>
        <taxon>Fungi</taxon>
        <taxon>Dikarya</taxon>
        <taxon>Basidiomycota</taxon>
        <taxon>Pucciniomycotina</taxon>
        <taxon>Pucciniomycetes</taxon>
        <taxon>Pucciniales</taxon>
        <taxon>Sphaerophragmiaceae</taxon>
        <taxon>Austropuccinia</taxon>
    </lineage>
</organism>
<dbReference type="GO" id="GO:0008270">
    <property type="term" value="F:zinc ion binding"/>
    <property type="evidence" value="ECO:0007669"/>
    <property type="project" value="InterPro"/>
</dbReference>
<dbReference type="AlphaFoldDB" id="A0A9Q3GHL6"/>
<evidence type="ECO:0000313" key="4">
    <source>
        <dbReference type="Proteomes" id="UP000765509"/>
    </source>
</evidence>
<feature type="region of interest" description="Disordered" evidence="2">
    <location>
        <begin position="102"/>
        <end position="130"/>
    </location>
</feature>
<name>A0A9Q3GHL6_9BASI</name>
<evidence type="ECO:0000256" key="2">
    <source>
        <dbReference type="SAM" id="MobiDB-lite"/>
    </source>
</evidence>
<dbReference type="GO" id="GO:0006397">
    <property type="term" value="P:mRNA processing"/>
    <property type="evidence" value="ECO:0007669"/>
    <property type="project" value="UniProtKB-KW"/>
</dbReference>
<dbReference type="GO" id="GO:0003676">
    <property type="term" value="F:nucleic acid binding"/>
    <property type="evidence" value="ECO:0007669"/>
    <property type="project" value="InterPro"/>
</dbReference>
<gene>
    <name evidence="3" type="ORF">O181_007185</name>
</gene>
<proteinExistence type="predicted"/>
<evidence type="ECO:0000256" key="1">
    <source>
        <dbReference type="ARBA" id="ARBA00022664"/>
    </source>
</evidence>
<evidence type="ECO:0008006" key="5">
    <source>
        <dbReference type="Google" id="ProtNLM"/>
    </source>
</evidence>
<comment type="caution">
    <text evidence="3">The sequence shown here is derived from an EMBL/GenBank/DDBJ whole genome shotgun (WGS) entry which is preliminary data.</text>
</comment>
<accession>A0A9Q3GHL6</accession>
<sequence length="130" mass="15108">MPGELEHVIKGRCNQSFTLDDTSNTLQDVRKITNIGKYSQYKCSSFKEEQPFRVDLKYKPKERVEEVTKKKNSCHNCGSTDYYDNNCPNAKKKVYAIEQVLEEKSPKEDSESDSMVDSIREKSDEDKEPR</sequence>
<keyword evidence="1" id="KW-0507">mRNA processing</keyword>
<dbReference type="Proteomes" id="UP000765509">
    <property type="component" value="Unassembled WGS sequence"/>
</dbReference>